<protein>
    <submittedName>
        <fullName evidence="1">Uncharacterized protein</fullName>
    </submittedName>
</protein>
<keyword evidence="2" id="KW-1185">Reference proteome</keyword>
<accession>A0ABU4ZBM2</accession>
<sequence>MKAVHNTNVPGWKISADTPSIELLDITVGAKNLIASARLKMNFDMALSADLVGQ</sequence>
<dbReference type="EMBL" id="JAVIJC010000074">
    <property type="protein sequence ID" value="MDX8496606.1"/>
    <property type="molecule type" value="Genomic_DNA"/>
</dbReference>
<proteinExistence type="predicted"/>
<comment type="caution">
    <text evidence="1">The sequence shown here is derived from an EMBL/GenBank/DDBJ whole genome shotgun (WGS) entry which is preliminary data.</text>
</comment>
<dbReference type="RefSeq" id="WP_320230254.1">
    <property type="nucleotide sequence ID" value="NZ_JAVIJC010000074.1"/>
</dbReference>
<name>A0ABU4ZBM2_9HYPH</name>
<reference evidence="1 2" key="1">
    <citation type="submission" date="2023-08" db="EMBL/GenBank/DDBJ databases">
        <title>Implementing the SeqCode for naming new Mesorhizobium species isolated from Vachellia karroo root nodules.</title>
        <authorList>
            <person name="Van Lill M."/>
        </authorList>
    </citation>
    <scope>NUCLEOTIDE SEQUENCE [LARGE SCALE GENOMIC DNA]</scope>
    <source>
        <strain evidence="1 2">VK22B</strain>
    </source>
</reference>
<evidence type="ECO:0000313" key="1">
    <source>
        <dbReference type="EMBL" id="MDX8496606.1"/>
    </source>
</evidence>
<organism evidence="1 2">
    <name type="scientific">Mesorhizobium captivum</name>
    <dbReference type="NCBI Taxonomy" id="3072319"/>
    <lineage>
        <taxon>Bacteria</taxon>
        <taxon>Pseudomonadati</taxon>
        <taxon>Pseudomonadota</taxon>
        <taxon>Alphaproteobacteria</taxon>
        <taxon>Hyphomicrobiales</taxon>
        <taxon>Phyllobacteriaceae</taxon>
        <taxon>Mesorhizobium</taxon>
    </lineage>
</organism>
<dbReference type="Proteomes" id="UP001271249">
    <property type="component" value="Unassembled WGS sequence"/>
</dbReference>
<evidence type="ECO:0000313" key="2">
    <source>
        <dbReference type="Proteomes" id="UP001271249"/>
    </source>
</evidence>
<gene>
    <name evidence="1" type="ORF">RFN29_34455</name>
</gene>